<protein>
    <submittedName>
        <fullName evidence="1">Uncharacterized protein</fullName>
    </submittedName>
</protein>
<name>A0A554VJ24_9FLAO</name>
<gene>
    <name evidence="1" type="ORF">FOF46_14255</name>
</gene>
<keyword evidence="2" id="KW-1185">Reference proteome</keyword>
<sequence length="156" mass="18494">MNSVKERRIIQKVAKHLVGLPKVEIFDILFKTEQLFGTIEDPDPKIIDAILYSWDNPHDIPFDGSFYLLIDYTFNLRLFIASHPVTFLSAFRNNYYFQTAYSSTPKKFTKKNVLKSFKNTSMEISVSEFLKRNKLKKWNPETKRFLILDFLHKMEC</sequence>
<dbReference type="Proteomes" id="UP000318833">
    <property type="component" value="Unassembled WGS sequence"/>
</dbReference>
<dbReference type="OrthoDB" id="9910439at2"/>
<dbReference type="AlphaFoldDB" id="A0A554VJ24"/>
<proteinExistence type="predicted"/>
<evidence type="ECO:0000313" key="1">
    <source>
        <dbReference type="EMBL" id="TSE07885.1"/>
    </source>
</evidence>
<organism evidence="1 2">
    <name type="scientific">Aquimarina algiphila</name>
    <dbReference type="NCBI Taxonomy" id="2047982"/>
    <lineage>
        <taxon>Bacteria</taxon>
        <taxon>Pseudomonadati</taxon>
        <taxon>Bacteroidota</taxon>
        <taxon>Flavobacteriia</taxon>
        <taxon>Flavobacteriales</taxon>
        <taxon>Flavobacteriaceae</taxon>
        <taxon>Aquimarina</taxon>
    </lineage>
</organism>
<reference evidence="1 2" key="1">
    <citation type="submission" date="2019-07" db="EMBL/GenBank/DDBJ databases">
        <title>The draft genome sequence of Aquimarina algiphila M91.</title>
        <authorList>
            <person name="Meng X."/>
        </authorList>
    </citation>
    <scope>NUCLEOTIDE SEQUENCE [LARGE SCALE GENOMIC DNA]</scope>
    <source>
        <strain evidence="1 2">M91</strain>
    </source>
</reference>
<dbReference type="EMBL" id="VLNR01000028">
    <property type="protein sequence ID" value="TSE07885.1"/>
    <property type="molecule type" value="Genomic_DNA"/>
</dbReference>
<dbReference type="RefSeq" id="WP_143916902.1">
    <property type="nucleotide sequence ID" value="NZ_CANMXV010000043.1"/>
</dbReference>
<accession>A0A554VJ24</accession>
<comment type="caution">
    <text evidence="1">The sequence shown here is derived from an EMBL/GenBank/DDBJ whole genome shotgun (WGS) entry which is preliminary data.</text>
</comment>
<evidence type="ECO:0000313" key="2">
    <source>
        <dbReference type="Proteomes" id="UP000318833"/>
    </source>
</evidence>